<keyword evidence="4" id="KW-0325">Glycoprotein</keyword>
<keyword evidence="8" id="KW-1185">Reference proteome</keyword>
<dbReference type="CDD" id="cd02879">
    <property type="entry name" value="GH18_plant_chitinase_class_V"/>
    <property type="match status" value="1"/>
</dbReference>
<evidence type="ECO:0000256" key="5">
    <source>
        <dbReference type="ARBA" id="ARBA00023295"/>
    </source>
</evidence>
<gene>
    <name evidence="9" type="primary">LOC111436323</name>
</gene>
<evidence type="ECO:0000256" key="3">
    <source>
        <dbReference type="ARBA" id="ARBA00022801"/>
    </source>
</evidence>
<dbReference type="GO" id="GO:0006032">
    <property type="term" value="P:chitin catabolic process"/>
    <property type="evidence" value="ECO:0007669"/>
    <property type="project" value="TreeGrafter"/>
</dbReference>
<evidence type="ECO:0000256" key="6">
    <source>
        <dbReference type="SAM" id="SignalP"/>
    </source>
</evidence>
<feature type="chain" id="PRO_5026879498" evidence="6">
    <location>
        <begin position="19"/>
        <end position="381"/>
    </location>
</feature>
<evidence type="ECO:0000256" key="1">
    <source>
        <dbReference type="ARBA" id="ARBA00008682"/>
    </source>
</evidence>
<evidence type="ECO:0000313" key="8">
    <source>
        <dbReference type="Proteomes" id="UP000504609"/>
    </source>
</evidence>
<dbReference type="InterPro" id="IPR001223">
    <property type="entry name" value="Glyco_hydro18_cat"/>
</dbReference>
<evidence type="ECO:0000313" key="9">
    <source>
        <dbReference type="RefSeq" id="XP_022929834.1"/>
    </source>
</evidence>
<keyword evidence="3" id="KW-0378">Hydrolase</keyword>
<dbReference type="InterPro" id="IPR050314">
    <property type="entry name" value="Glycosyl_Hydrlase_18"/>
</dbReference>
<keyword evidence="5" id="KW-0326">Glycosidase</keyword>
<dbReference type="PANTHER" id="PTHR11177:SF396">
    <property type="entry name" value="NOD FACTOR HYDROLASE PROTEIN 1"/>
    <property type="match status" value="1"/>
</dbReference>
<evidence type="ECO:0000256" key="4">
    <source>
        <dbReference type="ARBA" id="ARBA00023180"/>
    </source>
</evidence>
<evidence type="ECO:0000256" key="2">
    <source>
        <dbReference type="ARBA" id="ARBA00022729"/>
    </source>
</evidence>
<dbReference type="FunFam" id="3.10.50.10:FF:000003">
    <property type="entry name" value="Class V chitinase CHIT5b"/>
    <property type="match status" value="1"/>
</dbReference>
<dbReference type="RefSeq" id="XP_022929834.1">
    <property type="nucleotide sequence ID" value="XM_023074066.1"/>
</dbReference>
<comment type="similarity">
    <text evidence="1">Belongs to the glycosyl hydrolase 18 family. Chitinase class V subfamily.</text>
</comment>
<name>A0A6J1EPX8_CUCMO</name>
<dbReference type="PANTHER" id="PTHR11177">
    <property type="entry name" value="CHITINASE"/>
    <property type="match status" value="1"/>
</dbReference>
<dbReference type="InterPro" id="IPR011583">
    <property type="entry name" value="Chitinase_II/V-like_cat"/>
</dbReference>
<dbReference type="GO" id="GO:0004568">
    <property type="term" value="F:chitinase activity"/>
    <property type="evidence" value="ECO:0007669"/>
    <property type="project" value="TreeGrafter"/>
</dbReference>
<feature type="domain" description="GH18" evidence="7">
    <location>
        <begin position="31"/>
        <end position="379"/>
    </location>
</feature>
<keyword evidence="2 6" id="KW-0732">Signal</keyword>
<dbReference type="Gene3D" id="3.20.20.80">
    <property type="entry name" value="Glycosidases"/>
    <property type="match status" value="1"/>
</dbReference>
<dbReference type="Pfam" id="PF00704">
    <property type="entry name" value="Glyco_hydro_18"/>
    <property type="match status" value="1"/>
</dbReference>
<organism evidence="8 9">
    <name type="scientific">Cucurbita moschata</name>
    <name type="common">Winter crookneck squash</name>
    <name type="synonym">Cucurbita pepo var. moschata</name>
    <dbReference type="NCBI Taxonomy" id="3662"/>
    <lineage>
        <taxon>Eukaryota</taxon>
        <taxon>Viridiplantae</taxon>
        <taxon>Streptophyta</taxon>
        <taxon>Embryophyta</taxon>
        <taxon>Tracheophyta</taxon>
        <taxon>Spermatophyta</taxon>
        <taxon>Magnoliopsida</taxon>
        <taxon>eudicotyledons</taxon>
        <taxon>Gunneridae</taxon>
        <taxon>Pentapetalae</taxon>
        <taxon>rosids</taxon>
        <taxon>fabids</taxon>
        <taxon>Cucurbitales</taxon>
        <taxon>Cucurbitaceae</taxon>
        <taxon>Cucurbiteae</taxon>
        <taxon>Cucurbita</taxon>
    </lineage>
</organism>
<protein>
    <submittedName>
        <fullName evidence="9">Chitotriosidase-1-like</fullName>
    </submittedName>
</protein>
<dbReference type="Proteomes" id="UP000504609">
    <property type="component" value="Unplaced"/>
</dbReference>
<dbReference type="SUPFAM" id="SSF51445">
    <property type="entry name" value="(Trans)glycosidases"/>
    <property type="match status" value="1"/>
</dbReference>
<accession>A0A6J1EPX8</accession>
<dbReference type="KEGG" id="cmos:111436323"/>
<evidence type="ECO:0000259" key="7">
    <source>
        <dbReference type="PROSITE" id="PS51910"/>
    </source>
</evidence>
<dbReference type="InterPro" id="IPR029070">
    <property type="entry name" value="Chitinase_insertion_sf"/>
</dbReference>
<dbReference type="GO" id="GO:0005975">
    <property type="term" value="P:carbohydrate metabolic process"/>
    <property type="evidence" value="ECO:0007669"/>
    <property type="project" value="InterPro"/>
</dbReference>
<dbReference type="AlphaFoldDB" id="A0A6J1EPX8"/>
<dbReference type="SUPFAM" id="SSF54556">
    <property type="entry name" value="Chitinase insertion domain"/>
    <property type="match status" value="1"/>
</dbReference>
<dbReference type="PROSITE" id="PS51910">
    <property type="entry name" value="GH18_2"/>
    <property type="match status" value="1"/>
</dbReference>
<dbReference type="GO" id="GO:0005576">
    <property type="term" value="C:extracellular region"/>
    <property type="evidence" value="ECO:0007669"/>
    <property type="project" value="TreeGrafter"/>
</dbReference>
<dbReference type="GO" id="GO:0008061">
    <property type="term" value="F:chitin binding"/>
    <property type="evidence" value="ECO:0007669"/>
    <property type="project" value="InterPro"/>
</dbReference>
<dbReference type="InterPro" id="IPR017853">
    <property type="entry name" value="GH"/>
</dbReference>
<sequence length="381" mass="42427">MALLKFLLCFLLFPLIFSSSITAGAAPMLPPVKAAYWPSWVLETFPPSAIDTALFTHVYFAFLMPDNRSFAFEYPDTTAAALSQFTTSLTRKNPSVKTLFSIGGGGSDSDLFARIASDASSRQIFIDSSIKTARKFGFHGVDLDWEFPKDTTEMKYFADLIIQWRKTIDREAKTTSRPPLLLTAAVYYASEFRTYGERRSFPAEAISKSLDWINVMCFDYHGSWDTSATGAHAALFDPHTNLSSHYGLRSWISAGVPRNKMVMGIPLYGKSWTLKDPNVHGVGAPATAVGPGDNGILTYVQVQEFNKRTAATVVYDIRTVSAYSYVESSWVGYDSVQSTTTKVEFAQAIGLRGYFFWALSYDSADWEISTHASNAWVDDRR</sequence>
<dbReference type="SMART" id="SM00636">
    <property type="entry name" value="Glyco_18"/>
    <property type="match status" value="1"/>
</dbReference>
<dbReference type="Gene3D" id="3.10.50.10">
    <property type="match status" value="1"/>
</dbReference>
<dbReference type="GeneID" id="111436323"/>
<feature type="signal peptide" evidence="6">
    <location>
        <begin position="1"/>
        <end position="18"/>
    </location>
</feature>
<proteinExistence type="inferred from homology"/>
<reference evidence="9" key="1">
    <citation type="submission" date="2025-08" db="UniProtKB">
        <authorList>
            <consortium name="RefSeq"/>
        </authorList>
    </citation>
    <scope>IDENTIFICATION</scope>
    <source>
        <tissue evidence="9">Young leaves</tissue>
    </source>
</reference>